<dbReference type="Proteomes" id="UP001489719">
    <property type="component" value="Unassembled WGS sequence"/>
</dbReference>
<organism evidence="1 2">
    <name type="scientific">Lipomyces orientalis</name>
    <dbReference type="NCBI Taxonomy" id="1233043"/>
    <lineage>
        <taxon>Eukaryota</taxon>
        <taxon>Fungi</taxon>
        <taxon>Dikarya</taxon>
        <taxon>Ascomycota</taxon>
        <taxon>Saccharomycotina</taxon>
        <taxon>Lipomycetes</taxon>
        <taxon>Lipomycetales</taxon>
        <taxon>Lipomycetaceae</taxon>
        <taxon>Lipomyces</taxon>
    </lineage>
</organism>
<comment type="caution">
    <text evidence="1">The sequence shown here is derived from an EMBL/GenBank/DDBJ whole genome shotgun (WGS) entry which is preliminary data.</text>
</comment>
<evidence type="ECO:0000313" key="1">
    <source>
        <dbReference type="EMBL" id="KAK9322008.1"/>
    </source>
</evidence>
<keyword evidence="2" id="KW-1185">Reference proteome</keyword>
<gene>
    <name evidence="1" type="ORF">V1517DRAFT_153269</name>
</gene>
<accession>A0ACC3TLL3</accession>
<dbReference type="EMBL" id="MU970085">
    <property type="protein sequence ID" value="KAK9322008.1"/>
    <property type="molecule type" value="Genomic_DNA"/>
</dbReference>
<evidence type="ECO:0000313" key="2">
    <source>
        <dbReference type="Proteomes" id="UP001489719"/>
    </source>
</evidence>
<sequence length="573" mass="62051">MRRQECTTNPIAMGTCFENELTTDEDPSTAIGRPAIVNDAAEASQPAEVKKSGLFYLTVLMLCLVSIVASMDSVIVAATLPSIVENLKGTTTEAFWCGTGFLLAQSVTIPLYGTLSDIFGRKWNMIFAISLFLFGSILCGTAQGMRWLVGARVIQGLGAGGTLSLVPVIISDITSFRERGKYVGIIGLAWALGTNIGIPIGGAVGERSSWRWVFWINIPICAVCIVGLIYSLHLRTDRSSILSKVVRVDYLGMSVFIGASTSFLLGLTMGGTQHPWDSAPTLVPLILGLCGFFLFVLVEWKVPREPMIPLRIFRDRTAVTGFVGAFCHGLVFWAFVYYMIIFFLGAKQHGLLHSSLETLPVSAFVAPSAAAAGIITSKTLKFQKLLWLGWTMLACGLGFNALMTPISNGGVNYGLRVIPAIGAGLLFPTPMFAVQVKQYDEDIGIATSMEMFFRSLGQAFGVAIGGVIFQNQFDKLVTKAMNNGTIPLALVVPGAGADSAYMGIRRFPHSVQIAYQYVYADSLRIVWYVMTAIAGVGFFVSLAARNESLDRGTKSKQQFQHKRDASQEKATVP</sequence>
<protein>
    <submittedName>
        <fullName evidence="1">Major facilitator superfamily domain-containing protein</fullName>
    </submittedName>
</protein>
<proteinExistence type="predicted"/>
<name>A0ACC3TLL3_9ASCO</name>
<reference evidence="2" key="1">
    <citation type="journal article" date="2024" name="Front. Bioeng. Biotechnol.">
        <title>Genome-scale model development and genomic sequencing of the oleaginous clade Lipomyces.</title>
        <authorList>
            <person name="Czajka J.J."/>
            <person name="Han Y."/>
            <person name="Kim J."/>
            <person name="Mondo S.J."/>
            <person name="Hofstad B.A."/>
            <person name="Robles A."/>
            <person name="Haridas S."/>
            <person name="Riley R."/>
            <person name="LaButti K."/>
            <person name="Pangilinan J."/>
            <person name="Andreopoulos W."/>
            <person name="Lipzen A."/>
            <person name="Yan J."/>
            <person name="Wang M."/>
            <person name="Ng V."/>
            <person name="Grigoriev I.V."/>
            <person name="Spatafora J.W."/>
            <person name="Magnuson J.K."/>
            <person name="Baker S.E."/>
            <person name="Pomraning K.R."/>
        </authorList>
    </citation>
    <scope>NUCLEOTIDE SEQUENCE [LARGE SCALE GENOMIC DNA]</scope>
    <source>
        <strain evidence="2">CBS 10300</strain>
    </source>
</reference>